<protein>
    <recommendedName>
        <fullName evidence="3">Sigma-70 family RNA polymerase sigma factor</fullName>
    </recommendedName>
</protein>
<proteinExistence type="predicted"/>
<gene>
    <name evidence="1" type="ORF">IPO85_08420</name>
</gene>
<dbReference type="AlphaFoldDB" id="A0A9D7XEE1"/>
<accession>A0A9D7XEE1</accession>
<organism evidence="1 2">
    <name type="scientific">Candidatus Defluviibacterium haderslevense</name>
    <dbReference type="NCBI Taxonomy" id="2981993"/>
    <lineage>
        <taxon>Bacteria</taxon>
        <taxon>Pseudomonadati</taxon>
        <taxon>Bacteroidota</taxon>
        <taxon>Saprospiria</taxon>
        <taxon>Saprospirales</taxon>
        <taxon>Saprospiraceae</taxon>
        <taxon>Candidatus Defluviibacterium</taxon>
    </lineage>
</organism>
<comment type="caution">
    <text evidence="1">The sequence shown here is derived from an EMBL/GenBank/DDBJ whole genome shotgun (WGS) entry which is preliminary data.</text>
</comment>
<evidence type="ECO:0008006" key="3">
    <source>
        <dbReference type="Google" id="ProtNLM"/>
    </source>
</evidence>
<sequence>MSIEEAVKAIRLNETTRSQVIGSIFKDTKLKIAICKYVMNQKGTMEEALLVFDDVIVQFIKTGFSDHSLSLTGELNPYLMGIAKYLWFAESKKKAVLSNETFDLETHQGVTKEEPETLFLTKERRKVLSELLSLLRSNCKDVLMHWANGFSMVEIAEKLNYQSEGMARKKKSQCFKELLDYLHTHPHLKDQLI</sequence>
<dbReference type="Proteomes" id="UP000808349">
    <property type="component" value="Unassembled WGS sequence"/>
</dbReference>
<reference evidence="1 2" key="1">
    <citation type="submission" date="2020-10" db="EMBL/GenBank/DDBJ databases">
        <title>Connecting structure to function with the recovery of over 1000 high-quality activated sludge metagenome-assembled genomes encoding full-length rRNA genes using long-read sequencing.</title>
        <authorList>
            <person name="Singleton C.M."/>
            <person name="Petriglieri F."/>
            <person name="Kristensen J.M."/>
            <person name="Kirkegaard R.H."/>
            <person name="Michaelsen T.Y."/>
            <person name="Andersen M.H."/>
            <person name="Karst S.M."/>
            <person name="Dueholm M.S."/>
            <person name="Nielsen P.H."/>
            <person name="Albertsen M."/>
        </authorList>
    </citation>
    <scope>NUCLEOTIDE SEQUENCE [LARGE SCALE GENOMIC DNA]</scope>
    <source>
        <strain evidence="1">Ribe_18-Q3-R11-54_BAT3C.373</strain>
    </source>
</reference>
<dbReference type="EMBL" id="JADKFW010000004">
    <property type="protein sequence ID" value="MBK9717521.1"/>
    <property type="molecule type" value="Genomic_DNA"/>
</dbReference>
<evidence type="ECO:0000313" key="1">
    <source>
        <dbReference type="EMBL" id="MBK9717521.1"/>
    </source>
</evidence>
<evidence type="ECO:0000313" key="2">
    <source>
        <dbReference type="Proteomes" id="UP000808349"/>
    </source>
</evidence>
<name>A0A9D7XEE1_9BACT</name>